<name>A0ABS9UVC0_9BACT</name>
<gene>
    <name evidence="1" type="ORF">MM236_19380</name>
</gene>
<evidence type="ECO:0000313" key="2">
    <source>
        <dbReference type="Proteomes" id="UP001165488"/>
    </source>
</evidence>
<comment type="caution">
    <text evidence="1">The sequence shown here is derived from an EMBL/GenBank/DDBJ whole genome shotgun (WGS) entry which is preliminary data.</text>
</comment>
<accession>A0ABS9UVC0</accession>
<reference evidence="1" key="1">
    <citation type="submission" date="2022-03" db="EMBL/GenBank/DDBJ databases">
        <title>De novo assembled genomes of Belliella spp. (Cyclobacteriaceae) strains.</title>
        <authorList>
            <person name="Szabo A."/>
            <person name="Korponai K."/>
            <person name="Felfoldi T."/>
        </authorList>
    </citation>
    <scope>NUCLEOTIDE SEQUENCE</scope>
    <source>
        <strain evidence="1">DSM 107340</strain>
    </source>
</reference>
<organism evidence="1 2">
    <name type="scientific">Belliella calami</name>
    <dbReference type="NCBI Taxonomy" id="2923436"/>
    <lineage>
        <taxon>Bacteria</taxon>
        <taxon>Pseudomonadati</taxon>
        <taxon>Bacteroidota</taxon>
        <taxon>Cytophagia</taxon>
        <taxon>Cytophagales</taxon>
        <taxon>Cyclobacteriaceae</taxon>
        <taxon>Belliella</taxon>
    </lineage>
</organism>
<evidence type="ECO:0000313" key="1">
    <source>
        <dbReference type="EMBL" id="MCH7400165.1"/>
    </source>
</evidence>
<proteinExistence type="predicted"/>
<dbReference type="Proteomes" id="UP001165488">
    <property type="component" value="Unassembled WGS sequence"/>
</dbReference>
<keyword evidence="2" id="KW-1185">Reference proteome</keyword>
<sequence>MEEEGGIRDQKIRKLKNWKILGTGRLEGCNVGKLESWLAQAVIGLFED</sequence>
<protein>
    <submittedName>
        <fullName evidence="1">Uncharacterized protein</fullName>
    </submittedName>
</protein>
<dbReference type="EMBL" id="JAKZGS010000031">
    <property type="protein sequence ID" value="MCH7400165.1"/>
    <property type="molecule type" value="Genomic_DNA"/>
</dbReference>